<protein>
    <submittedName>
        <fullName evidence="1">Uncharacterized protein</fullName>
    </submittedName>
</protein>
<organism evidence="1 2">
    <name type="scientific">Xanthomonas dyei</name>
    <dbReference type="NCBI Taxonomy" id="743699"/>
    <lineage>
        <taxon>Bacteria</taxon>
        <taxon>Pseudomonadati</taxon>
        <taxon>Pseudomonadota</taxon>
        <taxon>Gammaproteobacteria</taxon>
        <taxon>Lysobacterales</taxon>
        <taxon>Lysobacteraceae</taxon>
        <taxon>Xanthomonas</taxon>
    </lineage>
</organism>
<dbReference type="GeneID" id="95585087"/>
<proteinExistence type="predicted"/>
<accession>A0ABZ0DA86</accession>
<reference evidence="1 2" key="1">
    <citation type="submission" date="2022-08" db="EMBL/GenBank/DDBJ databases">
        <title>Whole genome sequencing-based tracing of a 2022 introduction and outbreak of Xanthomonas hortorum pv. pelargonii.</title>
        <authorList>
            <person name="Iruegas-Bocardo F."/>
            <person name="Weisberg A.K."/>
            <person name="Riutta E.R."/>
            <person name="Kilday K."/>
            <person name="Bonkowski J.C."/>
            <person name="Creswell T."/>
            <person name="Daughtrey M.L."/>
            <person name="Rane K."/>
            <person name="Grunwald N.J."/>
            <person name="Chang J.H."/>
            <person name="Putnam M.L."/>
        </authorList>
    </citation>
    <scope>NUCLEOTIDE SEQUENCE [LARGE SCALE GENOMIC DNA]</scope>
    <source>
        <strain evidence="1 2">22-325</strain>
    </source>
</reference>
<evidence type="ECO:0000313" key="2">
    <source>
        <dbReference type="Proteomes" id="UP001304534"/>
    </source>
</evidence>
<name>A0ABZ0DA86_9XANT</name>
<keyword evidence="2" id="KW-1185">Reference proteome</keyword>
<dbReference type="EMBL" id="CP103840">
    <property type="protein sequence ID" value="WOB24964.1"/>
    <property type="molecule type" value="Genomic_DNA"/>
</dbReference>
<evidence type="ECO:0000313" key="1">
    <source>
        <dbReference type="EMBL" id="WOB24964.1"/>
    </source>
</evidence>
<sequence length="75" mass="8150">MRKVAGADRLLAVQPDFCHAARLMPLRSRWLAMPLNGPASAMSEANAGSSGTVSQRVFVCRRTTEGQSQVHHLMS</sequence>
<dbReference type="RefSeq" id="WP_316686599.1">
    <property type="nucleotide sequence ID" value="NZ_CP103837.1"/>
</dbReference>
<dbReference type="Proteomes" id="UP001304534">
    <property type="component" value="Chromosome"/>
</dbReference>
<gene>
    <name evidence="1" type="ORF">NYR99_14395</name>
</gene>